<accession>A0AA37TVV9</accession>
<protein>
    <submittedName>
        <fullName evidence="1">Uncharacterized protein</fullName>
    </submittedName>
</protein>
<keyword evidence="2" id="KW-1185">Reference proteome</keyword>
<sequence>MKPLLLLNRVDGPQESTIEKARLRARALTSFCKRLRQTGQDTVGQVEQAMERGVTREQMAEDLGLHLRDMPAWGQRALRRWRARQVEARVRKVFVAE</sequence>
<dbReference type="EMBL" id="BSPP01000007">
    <property type="protein sequence ID" value="GLS86835.1"/>
    <property type="molecule type" value="Genomic_DNA"/>
</dbReference>
<evidence type="ECO:0000313" key="2">
    <source>
        <dbReference type="Proteomes" id="UP001157355"/>
    </source>
</evidence>
<proteinExistence type="predicted"/>
<organism evidence="1 2">
    <name type="scientific">Cypionkella aquatica</name>
    <dbReference type="NCBI Taxonomy" id="1756042"/>
    <lineage>
        <taxon>Bacteria</taxon>
        <taxon>Pseudomonadati</taxon>
        <taxon>Pseudomonadota</taxon>
        <taxon>Alphaproteobacteria</taxon>
        <taxon>Rhodobacterales</taxon>
        <taxon>Paracoccaceae</taxon>
        <taxon>Cypionkella</taxon>
    </lineage>
</organism>
<dbReference type="AlphaFoldDB" id="A0AA37TVV9"/>
<dbReference type="Proteomes" id="UP001157355">
    <property type="component" value="Unassembled WGS sequence"/>
</dbReference>
<name>A0AA37TVV9_9RHOB</name>
<evidence type="ECO:0000313" key="1">
    <source>
        <dbReference type="EMBL" id="GLS86835.1"/>
    </source>
</evidence>
<gene>
    <name evidence="1" type="ORF">GCM10010873_18090</name>
</gene>
<reference evidence="1 2" key="1">
    <citation type="journal article" date="2014" name="Int. J. Syst. Evol. Microbiol.">
        <title>Complete genome sequence of Corynebacterium casei LMG S-19264T (=DSM 44701T), isolated from a smear-ripened cheese.</title>
        <authorList>
            <consortium name="US DOE Joint Genome Institute (JGI-PGF)"/>
            <person name="Walter F."/>
            <person name="Albersmeier A."/>
            <person name="Kalinowski J."/>
            <person name="Ruckert C."/>
        </authorList>
    </citation>
    <scope>NUCLEOTIDE SEQUENCE [LARGE SCALE GENOMIC DNA]</scope>
    <source>
        <strain evidence="1 2">NBRC 111766</strain>
    </source>
</reference>
<comment type="caution">
    <text evidence="1">The sequence shown here is derived from an EMBL/GenBank/DDBJ whole genome shotgun (WGS) entry which is preliminary data.</text>
</comment>